<accession>A0A947GFR4</accession>
<dbReference type="Proteomes" id="UP000766595">
    <property type="component" value="Unassembled WGS sequence"/>
</dbReference>
<gene>
    <name evidence="2" type="ORF">KL771_15635</name>
</gene>
<organism evidence="2 3">
    <name type="scientific">Prosthecodimorpha staleyi</name>
    <dbReference type="NCBI Taxonomy" id="2840188"/>
    <lineage>
        <taxon>Bacteria</taxon>
        <taxon>Pseudomonadati</taxon>
        <taxon>Pseudomonadota</taxon>
        <taxon>Alphaproteobacteria</taxon>
        <taxon>Hyphomicrobiales</taxon>
        <taxon>Ancalomicrobiaceae</taxon>
        <taxon>Prosthecodimorpha</taxon>
    </lineage>
</organism>
<feature type="region of interest" description="Disordered" evidence="1">
    <location>
        <begin position="127"/>
        <end position="147"/>
    </location>
</feature>
<keyword evidence="3" id="KW-1185">Reference proteome</keyword>
<evidence type="ECO:0000313" key="3">
    <source>
        <dbReference type="Proteomes" id="UP000766595"/>
    </source>
</evidence>
<evidence type="ECO:0000256" key="1">
    <source>
        <dbReference type="SAM" id="MobiDB-lite"/>
    </source>
</evidence>
<protein>
    <submittedName>
        <fullName evidence="2">Uncharacterized protein</fullName>
    </submittedName>
</protein>
<name>A0A947GFR4_9HYPH</name>
<dbReference type="RefSeq" id="WP_261969479.1">
    <property type="nucleotide sequence ID" value="NZ_JAHHZF010000007.1"/>
</dbReference>
<reference evidence="2 3" key="1">
    <citation type="submission" date="2021-06" db="EMBL/GenBank/DDBJ databases">
        <authorList>
            <person name="Grouzdev D.S."/>
            <person name="Koziaeva V."/>
        </authorList>
    </citation>
    <scope>NUCLEOTIDE SEQUENCE [LARGE SCALE GENOMIC DNA]</scope>
    <source>
        <strain evidence="2 3">22</strain>
    </source>
</reference>
<comment type="caution">
    <text evidence="2">The sequence shown here is derived from an EMBL/GenBank/DDBJ whole genome shotgun (WGS) entry which is preliminary data.</text>
</comment>
<evidence type="ECO:0000313" key="2">
    <source>
        <dbReference type="EMBL" id="MBT9290900.1"/>
    </source>
</evidence>
<proteinExistence type="predicted"/>
<sequence length="147" mass="15303">MHRLAELGTERIIPHMVRTVRHLVFGMLAALVLAFLASATAYADSGHAHHRPASAERQADIRGSVGSAIDTTDRAFSPIAAGHGELPCPASSHTDDGACCGTACHALADGPLFNLAAPPTPSSLQVLARSDVRSGSPVDLLERPPRA</sequence>
<dbReference type="AlphaFoldDB" id="A0A947GFR4"/>
<dbReference type="EMBL" id="JAHHZF010000007">
    <property type="protein sequence ID" value="MBT9290900.1"/>
    <property type="molecule type" value="Genomic_DNA"/>
</dbReference>